<keyword evidence="1" id="KW-0602">Photosynthesis</keyword>
<dbReference type="Gene3D" id="2.130.10.10">
    <property type="entry name" value="YVTN repeat-like/Quinoprotein amine dehydrogenase"/>
    <property type="match status" value="2"/>
</dbReference>
<dbReference type="PANTHER" id="PTHR47199:SF2">
    <property type="entry name" value="PHOTOSYSTEM II STABILITY_ASSEMBLY FACTOR HCF136, CHLOROPLASTIC"/>
    <property type="match status" value="1"/>
</dbReference>
<evidence type="ECO:0000256" key="1">
    <source>
        <dbReference type="ARBA" id="ARBA00022531"/>
    </source>
</evidence>
<accession>A0A890JEX6</accession>
<dbReference type="Pfam" id="PF14870">
    <property type="entry name" value="PSII_BNR"/>
    <property type="match status" value="2"/>
</dbReference>
<organism evidence="5">
    <name type="scientific">Pseudomonas mandelii</name>
    <dbReference type="NCBI Taxonomy" id="75612"/>
    <lineage>
        <taxon>Bacteria</taxon>
        <taxon>Pseudomonadati</taxon>
        <taxon>Pseudomonadota</taxon>
        <taxon>Gammaproteobacteria</taxon>
        <taxon>Pseudomonadales</taxon>
        <taxon>Pseudomonadaceae</taxon>
        <taxon>Pseudomonas</taxon>
    </lineage>
</organism>
<dbReference type="InterPro" id="IPR015943">
    <property type="entry name" value="WD40/YVTN_repeat-like_dom_sf"/>
</dbReference>
<dbReference type="GO" id="GO:0015979">
    <property type="term" value="P:photosynthesis"/>
    <property type="evidence" value="ECO:0007669"/>
    <property type="project" value="UniProtKB-KW"/>
</dbReference>
<dbReference type="GO" id="GO:0009523">
    <property type="term" value="C:photosystem II"/>
    <property type="evidence" value="ECO:0007669"/>
    <property type="project" value="UniProtKB-KW"/>
</dbReference>
<feature type="region of interest" description="Disordered" evidence="3">
    <location>
        <begin position="1"/>
        <end position="25"/>
    </location>
</feature>
<evidence type="ECO:0000256" key="2">
    <source>
        <dbReference type="ARBA" id="ARBA00023276"/>
    </source>
</evidence>
<protein>
    <recommendedName>
        <fullName evidence="4">Photosynthesis system II assembly factor Ycf48/Hcf136-like domain-containing protein</fullName>
    </recommendedName>
</protein>
<sequence>MFTLVFPGRRATDAASTEPHHRGSKMRIQTPRLLHPHPFKAFMLSVSIITALTGTAAAAQTDGLPVQPSITSAMAAQSVMLSVARAGQRLVAVGERGFIIVSDDNGGTWKQVSSPVSMTLVKVRFIDDREGWAVGHAGVVLHSQDGGLSWSKQLDGVQAAEIELQEAKHLDDAEKIAQAQQLVDDGPDKPMLDLLFLDAKNGLVVGAYGLAFVTHDGGLSWQSIRSRLDNPNGLHLYSIERVGADLFVAGEQGTLLRSGDEGQTFESLTSPYEGTTFGLQATSNGSILAFGLRGKAFESKDRGETWQRLDTLQPVTLTSGLRLDDGSVLLTDESGRVLRFADGDTKASLLQVTQPGYFTGMAQAANGDLIISSARGMLSSVVAVESSEHDQ</sequence>
<dbReference type="EMBL" id="MW310253">
    <property type="protein sequence ID" value="QRH16647.1"/>
    <property type="molecule type" value="Genomic_DNA"/>
</dbReference>
<evidence type="ECO:0000313" key="5">
    <source>
        <dbReference type="EMBL" id="QRH16647.1"/>
    </source>
</evidence>
<reference evidence="5" key="1">
    <citation type="submission" date="2020-11" db="EMBL/GenBank/DDBJ databases">
        <title>The first step of biodegradation of 7-hydroxycoumarin in Pseudomonas mandelii 7HK4 depends on an alcohol dehydrogenase-type enzyme.</title>
        <authorList>
            <person name="Krikstaponis A."/>
            <person name="Meskys R."/>
        </authorList>
    </citation>
    <scope>NUCLEOTIDE SEQUENCE</scope>
    <source>
        <strain evidence="5">7HK4</strain>
    </source>
</reference>
<evidence type="ECO:0000259" key="4">
    <source>
        <dbReference type="Pfam" id="PF14870"/>
    </source>
</evidence>
<feature type="domain" description="Photosynthesis system II assembly factor Ycf48/Hcf136-like" evidence="4">
    <location>
        <begin position="186"/>
        <end position="377"/>
    </location>
</feature>
<proteinExistence type="predicted"/>
<dbReference type="InterPro" id="IPR028203">
    <property type="entry name" value="PSII_CF48-like_dom"/>
</dbReference>
<evidence type="ECO:0000256" key="3">
    <source>
        <dbReference type="SAM" id="MobiDB-lite"/>
    </source>
</evidence>
<dbReference type="AlphaFoldDB" id="A0A890JEX6"/>
<dbReference type="PANTHER" id="PTHR47199">
    <property type="entry name" value="PHOTOSYSTEM II STABILITY/ASSEMBLY FACTOR HCF136, CHLOROPLASTIC"/>
    <property type="match status" value="1"/>
</dbReference>
<name>A0A890JEX6_9PSED</name>
<feature type="domain" description="Photosynthesis system II assembly factor Ycf48/Hcf136-like" evidence="4">
    <location>
        <begin position="108"/>
        <end position="164"/>
    </location>
</feature>
<keyword evidence="2" id="KW-0604">Photosystem II</keyword>
<dbReference type="SUPFAM" id="SSF110296">
    <property type="entry name" value="Oligoxyloglucan reducing end-specific cellobiohydrolase"/>
    <property type="match status" value="1"/>
</dbReference>